<evidence type="ECO:0000256" key="3">
    <source>
        <dbReference type="ARBA" id="ARBA00022723"/>
    </source>
</evidence>
<dbReference type="FunFam" id="3.90.79.10:FF:000036">
    <property type="entry name" value="Nudix hydrolase 11"/>
    <property type="match status" value="1"/>
</dbReference>
<keyword evidence="4 9" id="KW-0378">Hydrolase</keyword>
<evidence type="ECO:0000256" key="4">
    <source>
        <dbReference type="ARBA" id="ARBA00022801"/>
    </source>
</evidence>
<dbReference type="InterPro" id="IPR000086">
    <property type="entry name" value="NUDIX_hydrolase_dom"/>
</dbReference>
<dbReference type="GO" id="GO:0015937">
    <property type="term" value="P:coenzyme A biosynthetic process"/>
    <property type="evidence" value="ECO:0007669"/>
    <property type="project" value="UniProtKB-ARBA"/>
</dbReference>
<keyword evidence="6" id="KW-0464">Manganese</keyword>
<dbReference type="PROSITE" id="PS51462">
    <property type="entry name" value="NUDIX"/>
    <property type="match status" value="1"/>
</dbReference>
<dbReference type="PANTHER" id="PTHR12992">
    <property type="entry name" value="NUDIX HYDROLASE"/>
    <property type="match status" value="1"/>
</dbReference>
<dbReference type="Proteomes" id="UP001163823">
    <property type="component" value="Chromosome 11"/>
</dbReference>
<evidence type="ECO:0000256" key="7">
    <source>
        <dbReference type="SAM" id="MobiDB-lite"/>
    </source>
</evidence>
<dbReference type="GO" id="GO:0015938">
    <property type="term" value="P:coenzyme A catabolic process"/>
    <property type="evidence" value="ECO:0007669"/>
    <property type="project" value="TreeGrafter"/>
</dbReference>
<dbReference type="PANTHER" id="PTHR12992:SF26">
    <property type="entry name" value="NUDIX HYDROLASE 15, MITOCHONDRIAL-LIKE"/>
    <property type="match status" value="1"/>
</dbReference>
<comment type="caution">
    <text evidence="9">The sequence shown here is derived from an EMBL/GenBank/DDBJ whole genome shotgun (WGS) entry which is preliminary data.</text>
</comment>
<comment type="cofactor">
    <cofactor evidence="2">
        <name>Mg(2+)</name>
        <dbReference type="ChEBI" id="CHEBI:18420"/>
    </cofactor>
</comment>
<feature type="compositionally biased region" description="Acidic residues" evidence="7">
    <location>
        <begin position="36"/>
        <end position="45"/>
    </location>
</feature>
<evidence type="ECO:0000313" key="10">
    <source>
        <dbReference type="Proteomes" id="UP001163823"/>
    </source>
</evidence>
<gene>
    <name evidence="9" type="ORF">O6P43_026263</name>
</gene>
<evidence type="ECO:0000256" key="5">
    <source>
        <dbReference type="ARBA" id="ARBA00022842"/>
    </source>
</evidence>
<reference evidence="9" key="1">
    <citation type="journal article" date="2023" name="Science">
        <title>Elucidation of the pathway for biosynthesis of saponin adjuvants from the soapbark tree.</title>
        <authorList>
            <person name="Reed J."/>
            <person name="Orme A."/>
            <person name="El-Demerdash A."/>
            <person name="Owen C."/>
            <person name="Martin L.B.B."/>
            <person name="Misra R.C."/>
            <person name="Kikuchi S."/>
            <person name="Rejzek M."/>
            <person name="Martin A.C."/>
            <person name="Harkess A."/>
            <person name="Leebens-Mack J."/>
            <person name="Louveau T."/>
            <person name="Stephenson M.J."/>
            <person name="Osbourn A."/>
        </authorList>
    </citation>
    <scope>NUCLEOTIDE SEQUENCE</scope>
    <source>
        <strain evidence="9">S10</strain>
    </source>
</reference>
<keyword evidence="3" id="KW-0479">Metal-binding</keyword>
<dbReference type="GO" id="GO:0046872">
    <property type="term" value="F:metal ion binding"/>
    <property type="evidence" value="ECO:0007669"/>
    <property type="project" value="UniProtKB-KW"/>
</dbReference>
<dbReference type="Gene3D" id="3.90.79.10">
    <property type="entry name" value="Nucleoside Triphosphate Pyrophosphohydrolase"/>
    <property type="match status" value="1"/>
</dbReference>
<evidence type="ECO:0000256" key="2">
    <source>
        <dbReference type="ARBA" id="ARBA00001946"/>
    </source>
</evidence>
<dbReference type="SUPFAM" id="SSF55811">
    <property type="entry name" value="Nudix"/>
    <property type="match status" value="1"/>
</dbReference>
<dbReference type="CDD" id="cd03426">
    <property type="entry name" value="NUDIX_CoAse_Nudt7"/>
    <property type="match status" value="1"/>
</dbReference>
<name>A0AAD7L3R7_QUISA</name>
<dbReference type="KEGG" id="qsa:O6P43_026263"/>
<dbReference type="GO" id="GO:0005737">
    <property type="term" value="C:cytoplasm"/>
    <property type="evidence" value="ECO:0007669"/>
    <property type="project" value="UniProtKB-ARBA"/>
</dbReference>
<dbReference type="InterPro" id="IPR015797">
    <property type="entry name" value="NUDIX_hydrolase-like_dom_sf"/>
</dbReference>
<keyword evidence="5" id="KW-0460">Magnesium</keyword>
<dbReference type="AlphaFoldDB" id="A0AAD7L3R7"/>
<dbReference type="Pfam" id="PF00293">
    <property type="entry name" value="NUDIX"/>
    <property type="match status" value="1"/>
</dbReference>
<keyword evidence="10" id="KW-1185">Reference proteome</keyword>
<feature type="region of interest" description="Disordered" evidence="7">
    <location>
        <begin position="35"/>
        <end position="54"/>
    </location>
</feature>
<evidence type="ECO:0000256" key="1">
    <source>
        <dbReference type="ARBA" id="ARBA00001936"/>
    </source>
</evidence>
<dbReference type="GO" id="GO:0006637">
    <property type="term" value="P:acyl-CoA metabolic process"/>
    <property type="evidence" value="ECO:0007669"/>
    <property type="project" value="UniProtKB-ARBA"/>
</dbReference>
<evidence type="ECO:0000259" key="8">
    <source>
        <dbReference type="PROSITE" id="PS51462"/>
    </source>
</evidence>
<organism evidence="9 10">
    <name type="scientific">Quillaja saponaria</name>
    <name type="common">Soap bark tree</name>
    <dbReference type="NCBI Taxonomy" id="32244"/>
    <lineage>
        <taxon>Eukaryota</taxon>
        <taxon>Viridiplantae</taxon>
        <taxon>Streptophyta</taxon>
        <taxon>Embryophyta</taxon>
        <taxon>Tracheophyta</taxon>
        <taxon>Spermatophyta</taxon>
        <taxon>Magnoliopsida</taxon>
        <taxon>eudicotyledons</taxon>
        <taxon>Gunneridae</taxon>
        <taxon>Pentapetalae</taxon>
        <taxon>rosids</taxon>
        <taxon>fabids</taxon>
        <taxon>Fabales</taxon>
        <taxon>Quillajaceae</taxon>
        <taxon>Quillaja</taxon>
    </lineage>
</organism>
<proteinExistence type="predicted"/>
<evidence type="ECO:0000313" key="9">
    <source>
        <dbReference type="EMBL" id="KAJ7950020.1"/>
    </source>
</evidence>
<sequence>MTCIEVSPCLKNEDSESHTLQWLAKQLQFYKPPMVIDDDDEENSDDNSKTGSHLGLMEVQNDRQLSCGNWKERRAAVLICLFEGSETELRVILTKRSMKLSSHPGDVALPGGKMEEKDVDDSATALREAMEEIGLEPGLVQVVANLEPVITQCLLKVVPVVGLLERREDFKPVINTDEVDAIFDVPLEIFLKEDKHRCEEREWMGWKYMLHLFDYETEQGDFLIWGLTASILIRAASVIYRRSPSFPGHLPDFQQLQREMKNPA</sequence>
<comment type="cofactor">
    <cofactor evidence="1">
        <name>Mn(2+)</name>
        <dbReference type="ChEBI" id="CHEBI:29035"/>
    </cofactor>
</comment>
<dbReference type="EMBL" id="JARAOO010000011">
    <property type="protein sequence ID" value="KAJ7950020.1"/>
    <property type="molecule type" value="Genomic_DNA"/>
</dbReference>
<dbReference type="GO" id="GO:0008893">
    <property type="term" value="F:guanosine-3',5'-bis(diphosphate) 3'-diphosphatase activity"/>
    <property type="evidence" value="ECO:0007669"/>
    <property type="project" value="UniProtKB-ARBA"/>
</dbReference>
<accession>A0AAD7L3R7</accession>
<dbReference type="InterPro" id="IPR045121">
    <property type="entry name" value="CoAse"/>
</dbReference>
<dbReference type="GO" id="GO:0010945">
    <property type="term" value="F:coenzyme A diphosphatase activity"/>
    <property type="evidence" value="ECO:0007669"/>
    <property type="project" value="InterPro"/>
</dbReference>
<evidence type="ECO:0000256" key="6">
    <source>
        <dbReference type="ARBA" id="ARBA00023211"/>
    </source>
</evidence>
<protein>
    <submittedName>
        <fullName evidence="9">Nudix hydrolase 15 mitochondrial</fullName>
    </submittedName>
</protein>
<feature type="domain" description="Nudix hydrolase" evidence="8">
    <location>
        <begin position="72"/>
        <end position="228"/>
    </location>
</feature>